<organism evidence="4 5">
    <name type="scientific">Pseudosporangium ferrugineum</name>
    <dbReference type="NCBI Taxonomy" id="439699"/>
    <lineage>
        <taxon>Bacteria</taxon>
        <taxon>Bacillati</taxon>
        <taxon>Actinomycetota</taxon>
        <taxon>Actinomycetes</taxon>
        <taxon>Micromonosporales</taxon>
        <taxon>Micromonosporaceae</taxon>
        <taxon>Pseudosporangium</taxon>
    </lineage>
</organism>
<dbReference type="Gene3D" id="3.40.50.150">
    <property type="entry name" value="Vaccinia Virus protein VP39"/>
    <property type="match status" value="1"/>
</dbReference>
<evidence type="ECO:0000313" key="4">
    <source>
        <dbReference type="EMBL" id="PRY25761.1"/>
    </source>
</evidence>
<evidence type="ECO:0000256" key="3">
    <source>
        <dbReference type="SAM" id="MobiDB-lite"/>
    </source>
</evidence>
<dbReference type="GO" id="GO:0032259">
    <property type="term" value="P:methylation"/>
    <property type="evidence" value="ECO:0007669"/>
    <property type="project" value="UniProtKB-KW"/>
</dbReference>
<dbReference type="OrthoDB" id="9794615at2"/>
<name>A0A2T0RX63_9ACTN</name>
<dbReference type="RefSeq" id="WP_106128948.1">
    <property type="nucleotide sequence ID" value="NZ_PVZG01000012.1"/>
</dbReference>
<evidence type="ECO:0000313" key="5">
    <source>
        <dbReference type="Proteomes" id="UP000239209"/>
    </source>
</evidence>
<dbReference type="Pfam" id="PF06325">
    <property type="entry name" value="PrmA"/>
    <property type="match status" value="1"/>
</dbReference>
<dbReference type="Proteomes" id="UP000239209">
    <property type="component" value="Unassembled WGS sequence"/>
</dbReference>
<dbReference type="AlphaFoldDB" id="A0A2T0RX63"/>
<reference evidence="4 5" key="1">
    <citation type="submission" date="2018-03" db="EMBL/GenBank/DDBJ databases">
        <title>Genomic Encyclopedia of Archaeal and Bacterial Type Strains, Phase II (KMG-II): from individual species to whole genera.</title>
        <authorList>
            <person name="Goeker M."/>
        </authorList>
    </citation>
    <scope>NUCLEOTIDE SEQUENCE [LARGE SCALE GENOMIC DNA]</scope>
    <source>
        <strain evidence="4 5">DSM 45348</strain>
    </source>
</reference>
<feature type="compositionally biased region" description="Basic and acidic residues" evidence="3">
    <location>
        <begin position="208"/>
        <end position="219"/>
    </location>
</feature>
<gene>
    <name evidence="4" type="ORF">CLV70_112127</name>
</gene>
<sequence>MEPAPLGPWLTGDPAAGQPATDGLSLRPVAFVPEVALFLAEDPTLLWARLEAAEGRRLGPPFWASAWSGGQALARYVLDHPELVAGRRVLDIASGSGLVAIAAARAGAASVLANDVDPYAAAAIVTNARANEVDVTAVPHDVLDGDGEGAEVILAGDALYEAALAVRVLAFLDRVAARGVLVLAGDPGRGHVPEGRLDRLAEYDELHLGPADDHRERRPAVFRARGRQP</sequence>
<accession>A0A2T0RX63</accession>
<keyword evidence="1" id="KW-0489">Methyltransferase</keyword>
<keyword evidence="5" id="KW-1185">Reference proteome</keyword>
<dbReference type="GO" id="GO:0016279">
    <property type="term" value="F:protein-lysine N-methyltransferase activity"/>
    <property type="evidence" value="ECO:0007669"/>
    <property type="project" value="TreeGrafter"/>
</dbReference>
<dbReference type="PANTHER" id="PTHR43648">
    <property type="entry name" value="ELECTRON TRANSFER FLAVOPROTEIN BETA SUBUNIT LYSINE METHYLTRANSFERASE"/>
    <property type="match status" value="1"/>
</dbReference>
<protein>
    <submittedName>
        <fullName evidence="4">Putative nicotinamide N-methyase</fullName>
    </submittedName>
</protein>
<dbReference type="InterPro" id="IPR029063">
    <property type="entry name" value="SAM-dependent_MTases_sf"/>
</dbReference>
<evidence type="ECO:0000256" key="1">
    <source>
        <dbReference type="ARBA" id="ARBA00022603"/>
    </source>
</evidence>
<dbReference type="EMBL" id="PVZG01000012">
    <property type="protein sequence ID" value="PRY25761.1"/>
    <property type="molecule type" value="Genomic_DNA"/>
</dbReference>
<feature type="region of interest" description="Disordered" evidence="3">
    <location>
        <begin position="208"/>
        <end position="229"/>
    </location>
</feature>
<dbReference type="SUPFAM" id="SSF53335">
    <property type="entry name" value="S-adenosyl-L-methionine-dependent methyltransferases"/>
    <property type="match status" value="1"/>
</dbReference>
<keyword evidence="2" id="KW-0808">Transferase</keyword>
<comment type="caution">
    <text evidence="4">The sequence shown here is derived from an EMBL/GenBank/DDBJ whole genome shotgun (WGS) entry which is preliminary data.</text>
</comment>
<dbReference type="InterPro" id="IPR050078">
    <property type="entry name" value="Ribosomal_L11_MeTrfase_PrmA"/>
</dbReference>
<proteinExistence type="predicted"/>
<evidence type="ECO:0000256" key="2">
    <source>
        <dbReference type="ARBA" id="ARBA00022679"/>
    </source>
</evidence>
<dbReference type="PANTHER" id="PTHR43648:SF1">
    <property type="entry name" value="ELECTRON TRANSFER FLAVOPROTEIN BETA SUBUNIT LYSINE METHYLTRANSFERASE"/>
    <property type="match status" value="1"/>
</dbReference>